<evidence type="ECO:0000256" key="1">
    <source>
        <dbReference type="ARBA" id="ARBA00006723"/>
    </source>
</evidence>
<evidence type="ECO:0000313" key="4">
    <source>
        <dbReference type="EMBL" id="MDG6783694.1"/>
    </source>
</evidence>
<evidence type="ECO:0000256" key="2">
    <source>
        <dbReference type="ARBA" id="ARBA00023235"/>
    </source>
</evidence>
<dbReference type="PANTHER" id="PTHR35530:SF1">
    <property type="entry name" value="2-HYDROXYMUCONATE TAUTOMERASE"/>
    <property type="match status" value="1"/>
</dbReference>
<protein>
    <submittedName>
        <fullName evidence="4">Tautomerase family protein</fullName>
    </submittedName>
</protein>
<dbReference type="Pfam" id="PF01361">
    <property type="entry name" value="Tautomerase"/>
    <property type="match status" value="1"/>
</dbReference>
<dbReference type="InterPro" id="IPR004370">
    <property type="entry name" value="4-OT-like_dom"/>
</dbReference>
<reference evidence="4" key="1">
    <citation type="submission" date="2023-04" db="EMBL/GenBank/DDBJ databases">
        <title>Characterization and analysis of the complete genome of Gordonia rubripertincta 112, the degrader of aromatic and aliphatic compounds.</title>
        <authorList>
            <person name="Frantsuzova E."/>
            <person name="Bogun A."/>
            <person name="Delegan Y."/>
        </authorList>
    </citation>
    <scope>NUCLEOTIDE SEQUENCE</scope>
    <source>
        <strain evidence="4">112</strain>
    </source>
</reference>
<dbReference type="AlphaFoldDB" id="A0AAW6RKI0"/>
<dbReference type="GO" id="GO:0016853">
    <property type="term" value="F:isomerase activity"/>
    <property type="evidence" value="ECO:0007669"/>
    <property type="project" value="UniProtKB-KW"/>
</dbReference>
<dbReference type="RefSeq" id="WP_005195144.1">
    <property type="nucleotide sequence ID" value="NZ_CP136136.1"/>
</dbReference>
<dbReference type="EMBL" id="JARUXG010000027">
    <property type="protein sequence ID" value="MDG6783694.1"/>
    <property type="molecule type" value="Genomic_DNA"/>
</dbReference>
<evidence type="ECO:0000259" key="3">
    <source>
        <dbReference type="Pfam" id="PF01361"/>
    </source>
</evidence>
<feature type="domain" description="4-oxalocrotonate tautomerase-like" evidence="3">
    <location>
        <begin position="73"/>
        <end position="121"/>
    </location>
</feature>
<organism evidence="4">
    <name type="scientific">Gordonia rubripertincta</name>
    <name type="common">Rhodococcus corallinus</name>
    <dbReference type="NCBI Taxonomy" id="36822"/>
    <lineage>
        <taxon>Bacteria</taxon>
        <taxon>Bacillati</taxon>
        <taxon>Actinomycetota</taxon>
        <taxon>Actinomycetes</taxon>
        <taxon>Mycobacteriales</taxon>
        <taxon>Gordoniaceae</taxon>
        <taxon>Gordonia</taxon>
    </lineage>
</organism>
<name>A0AAW6RKI0_GORRU</name>
<gene>
    <name evidence="4" type="ORF">QBL07_23050</name>
</gene>
<keyword evidence="2" id="KW-0413">Isomerase</keyword>
<sequence length="143" mass="15264">MPVAHFHLPADTFDGSQQRTVLLQASRIYSEVLDSPIERVRVFIVSHPPSSIAVAGAVVAEGGAVAPYFTAIVLAGRPARQRQLLLERFTDLLVEVLAVDRAAVRGQIIEVEPDNWGIAGRAASIARADESAARAAGISRPSE</sequence>
<accession>A0AAW6RKI0</accession>
<dbReference type="SUPFAM" id="SSF55331">
    <property type="entry name" value="Tautomerase/MIF"/>
    <property type="match status" value="1"/>
</dbReference>
<dbReference type="InterPro" id="IPR014347">
    <property type="entry name" value="Tautomerase/MIF_sf"/>
</dbReference>
<proteinExistence type="inferred from homology"/>
<comment type="similarity">
    <text evidence="1">Belongs to the 4-oxalocrotonate tautomerase family.</text>
</comment>
<dbReference type="Gene3D" id="3.30.429.10">
    <property type="entry name" value="Macrophage Migration Inhibitory Factor"/>
    <property type="match status" value="2"/>
</dbReference>
<dbReference type="PANTHER" id="PTHR35530">
    <property type="entry name" value="TAUTOMERASE-RELATED"/>
    <property type="match status" value="1"/>
</dbReference>
<comment type="caution">
    <text evidence="4">The sequence shown here is derived from an EMBL/GenBank/DDBJ whole genome shotgun (WGS) entry which is preliminary data.</text>
</comment>